<name>A0A2S3V3G8_9HYPH</name>
<dbReference type="PANTHER" id="PTHR22789">
    <property type="entry name" value="FUCULOSE PHOSPHATE ALDOLASE"/>
    <property type="match status" value="1"/>
</dbReference>
<dbReference type="GO" id="GO:0019323">
    <property type="term" value="P:pentose catabolic process"/>
    <property type="evidence" value="ECO:0007669"/>
    <property type="project" value="TreeGrafter"/>
</dbReference>
<organism evidence="4 5">
    <name type="scientific">Roseibium marinum</name>
    <dbReference type="NCBI Taxonomy" id="281252"/>
    <lineage>
        <taxon>Bacteria</taxon>
        <taxon>Pseudomonadati</taxon>
        <taxon>Pseudomonadota</taxon>
        <taxon>Alphaproteobacteria</taxon>
        <taxon>Hyphomicrobiales</taxon>
        <taxon>Stappiaceae</taxon>
        <taxon>Roseibium</taxon>
    </lineage>
</organism>
<evidence type="ECO:0000313" key="4">
    <source>
        <dbReference type="EMBL" id="POF34532.1"/>
    </source>
</evidence>
<proteinExistence type="predicted"/>
<gene>
    <name evidence="4" type="ORF">CLV41_101988</name>
</gene>
<dbReference type="Pfam" id="PF00596">
    <property type="entry name" value="Aldolase_II"/>
    <property type="match status" value="1"/>
</dbReference>
<comment type="caution">
    <text evidence="4">The sequence shown here is derived from an EMBL/GenBank/DDBJ whole genome shotgun (WGS) entry which is preliminary data.</text>
</comment>
<sequence>MSDLEELKKQLALCLRMLEKSEIIDFNGHASIRAGENRMLINVGSAQRSQLTARDICLVDFDGTVIEGHGKPPLEFHLHAGIYKARADSQAIVHAHPKWSTFLTMTGHAYLPVFAQGTLVHPLPVLDTPDSINSPEMAARLTAVLGDRPAALMKSHGAVTLGRDIVEAFVLITYLEENAYRQYMAMQVGTPYAFSEDEQRRCREKLRNPGLFQRTWNHFHAKLES</sequence>
<evidence type="ECO:0000313" key="5">
    <source>
        <dbReference type="Proteomes" id="UP000236959"/>
    </source>
</evidence>
<dbReference type="EMBL" id="PPCN01000001">
    <property type="protein sequence ID" value="POF34532.1"/>
    <property type="molecule type" value="Genomic_DNA"/>
</dbReference>
<keyword evidence="2" id="KW-0456">Lyase</keyword>
<dbReference type="InterPro" id="IPR036409">
    <property type="entry name" value="Aldolase_II/adducin_N_sf"/>
</dbReference>
<protein>
    <submittedName>
        <fullName evidence="4">L-fuculose-phosphate aldolase</fullName>
    </submittedName>
</protein>
<dbReference type="SUPFAM" id="SSF53639">
    <property type="entry name" value="AraD/HMP-PK domain-like"/>
    <property type="match status" value="1"/>
</dbReference>
<dbReference type="GO" id="GO:0046872">
    <property type="term" value="F:metal ion binding"/>
    <property type="evidence" value="ECO:0007669"/>
    <property type="project" value="UniProtKB-KW"/>
</dbReference>
<dbReference type="GO" id="GO:0016832">
    <property type="term" value="F:aldehyde-lyase activity"/>
    <property type="evidence" value="ECO:0007669"/>
    <property type="project" value="TreeGrafter"/>
</dbReference>
<dbReference type="SMART" id="SM01007">
    <property type="entry name" value="Aldolase_II"/>
    <property type="match status" value="1"/>
</dbReference>
<feature type="domain" description="Class II aldolase/adducin N-terminal" evidence="3">
    <location>
        <begin position="9"/>
        <end position="183"/>
    </location>
</feature>
<dbReference type="Proteomes" id="UP000236959">
    <property type="component" value="Unassembled WGS sequence"/>
</dbReference>
<dbReference type="AlphaFoldDB" id="A0A2S3V3G8"/>
<dbReference type="RefSeq" id="WP_103221093.1">
    <property type="nucleotide sequence ID" value="NZ_PPCN01000001.1"/>
</dbReference>
<accession>A0A2S3V3G8</accession>
<dbReference type="InterPro" id="IPR050197">
    <property type="entry name" value="Aldolase_class_II_sugar_metab"/>
</dbReference>
<dbReference type="InterPro" id="IPR001303">
    <property type="entry name" value="Aldolase_II/adducin_N"/>
</dbReference>
<dbReference type="GO" id="GO:0005829">
    <property type="term" value="C:cytosol"/>
    <property type="evidence" value="ECO:0007669"/>
    <property type="project" value="TreeGrafter"/>
</dbReference>
<dbReference type="OrthoDB" id="5500703at2"/>
<evidence type="ECO:0000259" key="3">
    <source>
        <dbReference type="SMART" id="SM01007"/>
    </source>
</evidence>
<dbReference type="Gene3D" id="3.40.225.10">
    <property type="entry name" value="Class II aldolase/adducin N-terminal domain"/>
    <property type="match status" value="1"/>
</dbReference>
<evidence type="ECO:0000256" key="1">
    <source>
        <dbReference type="ARBA" id="ARBA00022723"/>
    </source>
</evidence>
<reference evidence="4 5" key="1">
    <citation type="submission" date="2018-01" db="EMBL/GenBank/DDBJ databases">
        <title>Genomic Encyclopedia of Archaeal and Bacterial Type Strains, Phase II (KMG-II): from individual species to whole genera.</title>
        <authorList>
            <person name="Goeker M."/>
        </authorList>
    </citation>
    <scope>NUCLEOTIDE SEQUENCE [LARGE SCALE GENOMIC DNA]</scope>
    <source>
        <strain evidence="4 5">DSM 17023</strain>
    </source>
</reference>
<evidence type="ECO:0000256" key="2">
    <source>
        <dbReference type="ARBA" id="ARBA00023239"/>
    </source>
</evidence>
<dbReference type="PANTHER" id="PTHR22789:SF0">
    <property type="entry name" value="3-OXO-TETRONATE 4-PHOSPHATE DECARBOXYLASE-RELATED"/>
    <property type="match status" value="1"/>
</dbReference>
<keyword evidence="5" id="KW-1185">Reference proteome</keyword>
<keyword evidence="1" id="KW-0479">Metal-binding</keyword>